<reference evidence="1 2" key="1">
    <citation type="journal article" date="2024" name="IMA Fungus">
        <title>IMA Genome - F19 : A genome assembly and annotation guide to empower mycologists, including annotated draft genome sequences of Ceratocystis pirilliformis, Diaporthe australafricana, Fusarium ophioides, Paecilomyces lecythidis, and Sporothrix stenoceras.</title>
        <authorList>
            <person name="Aylward J."/>
            <person name="Wilson A.M."/>
            <person name="Visagie C.M."/>
            <person name="Spraker J."/>
            <person name="Barnes I."/>
            <person name="Buitendag C."/>
            <person name="Ceriani C."/>
            <person name="Del Mar Angel L."/>
            <person name="du Plessis D."/>
            <person name="Fuchs T."/>
            <person name="Gasser K."/>
            <person name="Kramer D."/>
            <person name="Li W."/>
            <person name="Munsamy K."/>
            <person name="Piso A."/>
            <person name="Price J.L."/>
            <person name="Sonnekus B."/>
            <person name="Thomas C."/>
            <person name="van der Nest A."/>
            <person name="van Dijk A."/>
            <person name="van Heerden A."/>
            <person name="van Vuuren N."/>
            <person name="Yilmaz N."/>
            <person name="Duong T.A."/>
            <person name="van der Merwe N.A."/>
            <person name="Wingfield M.J."/>
            <person name="Wingfield B.D."/>
        </authorList>
    </citation>
    <scope>NUCLEOTIDE SEQUENCE [LARGE SCALE GENOMIC DNA]</scope>
    <source>
        <strain evidence="1 2">CMW 5346</strain>
    </source>
</reference>
<proteinExistence type="predicted"/>
<dbReference type="EMBL" id="JAWCUI010000060">
    <property type="protein sequence ID" value="KAL1890610.1"/>
    <property type="molecule type" value="Genomic_DNA"/>
</dbReference>
<keyword evidence="2" id="KW-1185">Reference proteome</keyword>
<comment type="caution">
    <text evidence="1">The sequence shown here is derived from an EMBL/GenBank/DDBJ whole genome shotgun (WGS) entry which is preliminary data.</text>
</comment>
<name>A0ABR3YRX8_9PEZI</name>
<gene>
    <name evidence="1" type="ORF">Sste5346_008126</name>
</gene>
<sequence length="168" mass="18526">MYLNKLTDTTKFIGLTANCYPRPHVQSMIFATDSVGMAVLLDPEHATTGVDDKYGASNDTVGLSGCYSSHRAAVHSEIGLATLIQNAGYSVDVMMAAFHQETSLEAYCNATDNKGDVLNNDDYFGLNLHPYETIFFKTNRKIDPVAIKMLTEWHLKRNVTAQTLCPAK</sequence>
<dbReference type="Proteomes" id="UP001583186">
    <property type="component" value="Unassembled WGS sequence"/>
</dbReference>
<protein>
    <submittedName>
        <fullName evidence="1">Uncharacterized protein</fullName>
    </submittedName>
</protein>
<accession>A0ABR3YRX8</accession>
<evidence type="ECO:0000313" key="2">
    <source>
        <dbReference type="Proteomes" id="UP001583186"/>
    </source>
</evidence>
<evidence type="ECO:0000313" key="1">
    <source>
        <dbReference type="EMBL" id="KAL1890610.1"/>
    </source>
</evidence>
<organism evidence="1 2">
    <name type="scientific">Sporothrix stenoceras</name>
    <dbReference type="NCBI Taxonomy" id="5173"/>
    <lineage>
        <taxon>Eukaryota</taxon>
        <taxon>Fungi</taxon>
        <taxon>Dikarya</taxon>
        <taxon>Ascomycota</taxon>
        <taxon>Pezizomycotina</taxon>
        <taxon>Sordariomycetes</taxon>
        <taxon>Sordariomycetidae</taxon>
        <taxon>Ophiostomatales</taxon>
        <taxon>Ophiostomataceae</taxon>
        <taxon>Sporothrix</taxon>
    </lineage>
</organism>